<accession>A0ABT0A8I7</accession>
<dbReference type="EMBL" id="JALHAT010000003">
    <property type="protein sequence ID" value="MCJ1959505.1"/>
    <property type="molecule type" value="Genomic_DNA"/>
</dbReference>
<comment type="caution">
    <text evidence="1">The sequence shown here is derived from an EMBL/GenBank/DDBJ whole genome shotgun (WGS) entry which is preliminary data.</text>
</comment>
<reference evidence="1" key="1">
    <citation type="submission" date="2022-03" db="EMBL/GenBank/DDBJ databases">
        <title>Identification of a novel bacterium isolated from mangrove sediments.</title>
        <authorList>
            <person name="Pan X."/>
        </authorList>
    </citation>
    <scope>NUCLEOTIDE SEQUENCE</scope>
    <source>
        <strain evidence="1">B2637</strain>
    </source>
</reference>
<evidence type="ECO:0000313" key="2">
    <source>
        <dbReference type="Proteomes" id="UP001162802"/>
    </source>
</evidence>
<sequence length="94" mass="10529">MSDNPSTIHGGEGAGSGFAWNDSAELHKCEDGGGLFHRFKVLRRGTVAEMIEFVMDLPEEKREDYAIQKAGDRTFKYAEIVTLYRRSDFPKGDA</sequence>
<proteinExistence type="predicted"/>
<evidence type="ECO:0000313" key="1">
    <source>
        <dbReference type="EMBL" id="MCJ1959505.1"/>
    </source>
</evidence>
<name>A0ABT0A8I7_9SPHN</name>
<dbReference type="RefSeq" id="WP_148625721.1">
    <property type="nucleotide sequence ID" value="NZ_JALHAT010000003.1"/>
</dbReference>
<gene>
    <name evidence="1" type="ORF">MTR65_02255</name>
</gene>
<dbReference type="Proteomes" id="UP001162802">
    <property type="component" value="Unassembled WGS sequence"/>
</dbReference>
<organism evidence="1 2">
    <name type="scientific">Novosphingobium mangrovi</name>
    <name type="common">ex Hu et al. 2023</name>
    <dbReference type="NCBI Taxonomy" id="2930094"/>
    <lineage>
        <taxon>Bacteria</taxon>
        <taxon>Pseudomonadati</taxon>
        <taxon>Pseudomonadota</taxon>
        <taxon>Alphaproteobacteria</taxon>
        <taxon>Sphingomonadales</taxon>
        <taxon>Sphingomonadaceae</taxon>
        <taxon>Novosphingobium</taxon>
    </lineage>
</organism>
<protein>
    <submittedName>
        <fullName evidence="1">Uncharacterized protein</fullName>
    </submittedName>
</protein>
<keyword evidence="2" id="KW-1185">Reference proteome</keyword>